<feature type="non-terminal residue" evidence="2">
    <location>
        <position position="100"/>
    </location>
</feature>
<feature type="transmembrane region" description="Helical" evidence="1">
    <location>
        <begin position="51"/>
        <end position="70"/>
    </location>
</feature>
<evidence type="ECO:0000256" key="1">
    <source>
        <dbReference type="SAM" id="Phobius"/>
    </source>
</evidence>
<organism evidence="2">
    <name type="scientific">Pseudochoricystis ellipsoidea</name>
    <name type="common">nom. nud.</name>
    <dbReference type="NCBI Taxonomy" id="546385"/>
    <lineage>
        <taxon>Eukaryota</taxon>
        <taxon>Viridiplantae</taxon>
        <taxon>Chlorophyta</taxon>
        <taxon>core chlorophytes</taxon>
        <taxon>Trebouxiophyceae</taxon>
    </lineage>
</organism>
<proteinExistence type="evidence at transcript level"/>
<evidence type="ECO:0000313" key="2">
    <source>
        <dbReference type="EMBL" id="BAG55389.1"/>
    </source>
</evidence>
<keyword evidence="1" id="KW-1133">Transmembrane helix</keyword>
<dbReference type="EMBL" id="AB444263">
    <property type="protein sequence ID" value="BAG55389.1"/>
    <property type="molecule type" value="mRNA"/>
</dbReference>
<name>B3Y5N2_9CHLO</name>
<sequence length="100" mass="11659">STAYFSRTCNYSLREKYEGTSASRLLFPLGQKVSSHRTKQDENRLPFKRKIYLISFFAVLTNLPIATLAIESLSKKVATECRPRDILMWVEGHRGNRHRR</sequence>
<protein>
    <submittedName>
        <fullName evidence="2">Uncharacterized protein</fullName>
    </submittedName>
</protein>
<feature type="non-terminal residue" evidence="2">
    <location>
        <position position="1"/>
    </location>
</feature>
<keyword evidence="1" id="KW-0812">Transmembrane</keyword>
<reference evidence="2" key="1">
    <citation type="submission" date="2008-07" db="EMBL/GenBank/DDBJ databases">
        <title>Characterization of the lipid accumulation in a new microalgal species, Pseudochoricystis ellipsoidea (Trebouxiophyceae).</title>
        <authorList>
            <person name="Satoh A."/>
            <person name="Kato M."/>
            <person name="Yamato K.T."/>
            <person name="Ikegami Y."/>
            <person name="Sekiguchi H."/>
            <person name="Kurano N."/>
            <person name="Miyachi S."/>
        </authorList>
    </citation>
    <scope>NUCLEOTIDE SEQUENCE</scope>
    <source>
        <strain evidence="2">MBIC11204</strain>
    </source>
</reference>
<accession>B3Y5N2</accession>
<dbReference type="AlphaFoldDB" id="B3Y5N2"/>
<reference evidence="2" key="2">
    <citation type="submission" date="2008-07" db="EMBL/GenBank/DDBJ databases">
        <title>Nitrogen-starvation-inducible cDNA clones isolated by using cDNA subtraction in a novel microalga accumulating lipids and hydrocarbons.</title>
        <authorList>
            <person name="Satoh A."/>
        </authorList>
    </citation>
    <scope>NUCLEOTIDE SEQUENCE</scope>
    <source>
        <strain evidence="2">MBIC11204</strain>
    </source>
</reference>
<keyword evidence="1" id="KW-0472">Membrane</keyword>